<feature type="compositionally biased region" description="Polar residues" evidence="1">
    <location>
        <begin position="71"/>
        <end position="96"/>
    </location>
</feature>
<protein>
    <recommendedName>
        <fullName evidence="4">Cytochrome P450</fullName>
    </recommendedName>
</protein>
<reference evidence="2 3" key="1">
    <citation type="journal article" date="2012" name="Science">
        <title>The Paleozoic origin of enzymatic lignin decomposition reconstructed from 31 fungal genomes.</title>
        <authorList>
            <person name="Floudas D."/>
            <person name="Binder M."/>
            <person name="Riley R."/>
            <person name="Barry K."/>
            <person name="Blanchette R.A."/>
            <person name="Henrissat B."/>
            <person name="Martinez A.T."/>
            <person name="Otillar R."/>
            <person name="Spatafora J.W."/>
            <person name="Yadav J.S."/>
            <person name="Aerts A."/>
            <person name="Benoit I."/>
            <person name="Boyd A."/>
            <person name="Carlson A."/>
            <person name="Copeland A."/>
            <person name="Coutinho P.M."/>
            <person name="de Vries R.P."/>
            <person name="Ferreira P."/>
            <person name="Findley K."/>
            <person name="Foster B."/>
            <person name="Gaskell J."/>
            <person name="Glotzer D."/>
            <person name="Gorecki P."/>
            <person name="Heitman J."/>
            <person name="Hesse C."/>
            <person name="Hori C."/>
            <person name="Igarashi K."/>
            <person name="Jurgens J.A."/>
            <person name="Kallen N."/>
            <person name="Kersten P."/>
            <person name="Kohler A."/>
            <person name="Kuees U."/>
            <person name="Kumar T.K.A."/>
            <person name="Kuo A."/>
            <person name="LaButti K."/>
            <person name="Larrondo L.F."/>
            <person name="Lindquist E."/>
            <person name="Ling A."/>
            <person name="Lombard V."/>
            <person name="Lucas S."/>
            <person name="Lundell T."/>
            <person name="Martin R."/>
            <person name="McLaughlin D.J."/>
            <person name="Morgenstern I."/>
            <person name="Morin E."/>
            <person name="Murat C."/>
            <person name="Nagy L.G."/>
            <person name="Nolan M."/>
            <person name="Ohm R.A."/>
            <person name="Patyshakuliyeva A."/>
            <person name="Rokas A."/>
            <person name="Ruiz-Duenas F.J."/>
            <person name="Sabat G."/>
            <person name="Salamov A."/>
            <person name="Samejima M."/>
            <person name="Schmutz J."/>
            <person name="Slot J.C."/>
            <person name="St John F."/>
            <person name="Stenlid J."/>
            <person name="Sun H."/>
            <person name="Sun S."/>
            <person name="Syed K."/>
            <person name="Tsang A."/>
            <person name="Wiebenga A."/>
            <person name="Young D."/>
            <person name="Pisabarro A."/>
            <person name="Eastwood D.C."/>
            <person name="Martin F."/>
            <person name="Cullen D."/>
            <person name="Grigoriev I.V."/>
            <person name="Hibbett D.S."/>
        </authorList>
    </citation>
    <scope>NUCLEOTIDE SEQUENCE [LARGE SCALE GENOMIC DNA]</scope>
    <source>
        <strain evidence="2 3">ATCC 11539</strain>
    </source>
</reference>
<dbReference type="KEGG" id="gtr:GLOTRDRAFT_129124"/>
<keyword evidence="3" id="KW-1185">Reference proteome</keyword>
<dbReference type="Gene3D" id="1.10.630.10">
    <property type="entry name" value="Cytochrome P450"/>
    <property type="match status" value="1"/>
</dbReference>
<feature type="region of interest" description="Disordered" evidence="1">
    <location>
        <begin position="60"/>
        <end position="134"/>
    </location>
</feature>
<dbReference type="HOGENOM" id="CLU_1896449_0_0_1"/>
<proteinExistence type="predicted"/>
<dbReference type="AlphaFoldDB" id="S7RSB0"/>
<dbReference type="GO" id="GO:0005506">
    <property type="term" value="F:iron ion binding"/>
    <property type="evidence" value="ECO:0007669"/>
    <property type="project" value="InterPro"/>
</dbReference>
<dbReference type="Proteomes" id="UP000030669">
    <property type="component" value="Unassembled WGS sequence"/>
</dbReference>
<dbReference type="InterPro" id="IPR036396">
    <property type="entry name" value="Cyt_P450_sf"/>
</dbReference>
<gene>
    <name evidence="2" type="ORF">GLOTRDRAFT_129124</name>
</gene>
<dbReference type="GeneID" id="19301847"/>
<dbReference type="GO" id="GO:0020037">
    <property type="term" value="F:heme binding"/>
    <property type="evidence" value="ECO:0007669"/>
    <property type="project" value="InterPro"/>
</dbReference>
<dbReference type="Pfam" id="PF00067">
    <property type="entry name" value="p450"/>
    <property type="match status" value="1"/>
</dbReference>
<dbReference type="GO" id="GO:0004497">
    <property type="term" value="F:monooxygenase activity"/>
    <property type="evidence" value="ECO:0007669"/>
    <property type="project" value="InterPro"/>
</dbReference>
<evidence type="ECO:0000313" key="3">
    <source>
        <dbReference type="Proteomes" id="UP000030669"/>
    </source>
</evidence>
<dbReference type="RefSeq" id="XP_007865937.1">
    <property type="nucleotide sequence ID" value="XM_007867746.1"/>
</dbReference>
<dbReference type="GO" id="GO:0016705">
    <property type="term" value="F:oxidoreductase activity, acting on paired donors, with incorporation or reduction of molecular oxygen"/>
    <property type="evidence" value="ECO:0007669"/>
    <property type="project" value="InterPro"/>
</dbReference>
<dbReference type="SUPFAM" id="SSF48264">
    <property type="entry name" value="Cytochrome P450"/>
    <property type="match status" value="1"/>
</dbReference>
<organism evidence="2 3">
    <name type="scientific">Gloeophyllum trabeum (strain ATCC 11539 / FP-39264 / Madison 617)</name>
    <name type="common">Brown rot fungus</name>
    <dbReference type="NCBI Taxonomy" id="670483"/>
    <lineage>
        <taxon>Eukaryota</taxon>
        <taxon>Fungi</taxon>
        <taxon>Dikarya</taxon>
        <taxon>Basidiomycota</taxon>
        <taxon>Agaricomycotina</taxon>
        <taxon>Agaricomycetes</taxon>
        <taxon>Gloeophyllales</taxon>
        <taxon>Gloeophyllaceae</taxon>
        <taxon>Gloeophyllum</taxon>
    </lineage>
</organism>
<evidence type="ECO:0000313" key="2">
    <source>
        <dbReference type="EMBL" id="EPQ55919.1"/>
    </source>
</evidence>
<dbReference type="EMBL" id="KB469301">
    <property type="protein sequence ID" value="EPQ55919.1"/>
    <property type="molecule type" value="Genomic_DNA"/>
</dbReference>
<evidence type="ECO:0000256" key="1">
    <source>
        <dbReference type="SAM" id="MobiDB-lite"/>
    </source>
</evidence>
<name>S7RSB0_GLOTA</name>
<evidence type="ECO:0008006" key="4">
    <source>
        <dbReference type="Google" id="ProtNLM"/>
    </source>
</evidence>
<dbReference type="InterPro" id="IPR001128">
    <property type="entry name" value="Cyt_P450"/>
</dbReference>
<accession>S7RSB0</accession>
<sequence length="134" mass="14466">MDTTSSALAQLLHLLAQRPDVQEKLRLELDAAYENGELAHGEVVGLPYLDANLQSDATAVPSSAFRGSHVRGSQQSSTGARQNPRGSNASIVNTDCRTGWDEDTQSVRPAGNAFLCQDNGSEPWQNLWGDDPED</sequence>